<name>A0A2M6WEQ7_9BACT</name>
<organism evidence="2 3">
    <name type="scientific">Candidatus Kaiserbacteria bacterium CG10_big_fil_rev_8_21_14_0_10_49_17</name>
    <dbReference type="NCBI Taxonomy" id="1974609"/>
    <lineage>
        <taxon>Bacteria</taxon>
        <taxon>Candidatus Kaiseribacteriota</taxon>
    </lineage>
</organism>
<feature type="transmembrane region" description="Helical" evidence="1">
    <location>
        <begin position="128"/>
        <end position="149"/>
    </location>
</feature>
<gene>
    <name evidence="2" type="ORF">COU17_01420</name>
</gene>
<sequence>MDEAQSEIQKEVDALANPNPEPVETPKKSRFLQILNWLIFFFALVLIGLPLLGFAIPAIAGCTGGFSIESSCSVAFLEPVAEYLAGILLILALSGAILVGGLLLVILSLIAFVLEIRVAVRRGGIRGALKSVSFIVLLLSLSGIAFILFY</sequence>
<feature type="transmembrane region" description="Helical" evidence="1">
    <location>
        <begin position="37"/>
        <end position="60"/>
    </location>
</feature>
<evidence type="ECO:0000313" key="2">
    <source>
        <dbReference type="EMBL" id="PIT91269.1"/>
    </source>
</evidence>
<protein>
    <submittedName>
        <fullName evidence="2">Uncharacterized protein</fullName>
    </submittedName>
</protein>
<keyword evidence="1" id="KW-0472">Membrane</keyword>
<evidence type="ECO:0000313" key="3">
    <source>
        <dbReference type="Proteomes" id="UP000228809"/>
    </source>
</evidence>
<accession>A0A2M6WEQ7</accession>
<reference evidence="3" key="1">
    <citation type="submission" date="2017-09" db="EMBL/GenBank/DDBJ databases">
        <title>Depth-based differentiation of microbial function through sediment-hosted aquifers and enrichment of novel symbionts in the deep terrestrial subsurface.</title>
        <authorList>
            <person name="Probst A.J."/>
            <person name="Ladd B."/>
            <person name="Jarett J.K."/>
            <person name="Geller-Mcgrath D.E."/>
            <person name="Sieber C.M.K."/>
            <person name="Emerson J.B."/>
            <person name="Anantharaman K."/>
            <person name="Thomas B.C."/>
            <person name="Malmstrom R."/>
            <person name="Stieglmeier M."/>
            <person name="Klingl A."/>
            <person name="Woyke T."/>
            <person name="Ryan C.M."/>
            <person name="Banfield J.F."/>
        </authorList>
    </citation>
    <scope>NUCLEOTIDE SEQUENCE [LARGE SCALE GENOMIC DNA]</scope>
</reference>
<dbReference type="AlphaFoldDB" id="A0A2M6WEQ7"/>
<feature type="transmembrane region" description="Helical" evidence="1">
    <location>
        <begin position="83"/>
        <end position="116"/>
    </location>
</feature>
<keyword evidence="1" id="KW-1133">Transmembrane helix</keyword>
<dbReference type="Proteomes" id="UP000228809">
    <property type="component" value="Unassembled WGS sequence"/>
</dbReference>
<dbReference type="EMBL" id="PFBJ01000006">
    <property type="protein sequence ID" value="PIT91269.1"/>
    <property type="molecule type" value="Genomic_DNA"/>
</dbReference>
<keyword evidence="1" id="KW-0812">Transmembrane</keyword>
<comment type="caution">
    <text evidence="2">The sequence shown here is derived from an EMBL/GenBank/DDBJ whole genome shotgun (WGS) entry which is preliminary data.</text>
</comment>
<proteinExistence type="predicted"/>
<evidence type="ECO:0000256" key="1">
    <source>
        <dbReference type="SAM" id="Phobius"/>
    </source>
</evidence>